<dbReference type="FunFam" id="2.40.50.100:FF:000054">
    <property type="entry name" value="Exosome complex exonuclease RRP40"/>
    <property type="match status" value="1"/>
</dbReference>
<proteinExistence type="predicted"/>
<dbReference type="GO" id="GO:0000176">
    <property type="term" value="C:nuclear exosome (RNase complex)"/>
    <property type="evidence" value="ECO:0007669"/>
    <property type="project" value="TreeGrafter"/>
</dbReference>
<dbReference type="Pfam" id="PF18311">
    <property type="entry name" value="Rrp40_N"/>
    <property type="match status" value="1"/>
</dbReference>
<evidence type="ECO:0000259" key="1">
    <source>
        <dbReference type="Pfam" id="PF18311"/>
    </source>
</evidence>
<dbReference type="GO" id="GO:0071034">
    <property type="term" value="P:CUT catabolic process"/>
    <property type="evidence" value="ECO:0007669"/>
    <property type="project" value="TreeGrafter"/>
</dbReference>
<dbReference type="InterPro" id="IPR041054">
    <property type="entry name" value="Rrp40_N_euk"/>
</dbReference>
<dbReference type="GO" id="GO:0071051">
    <property type="term" value="P:poly(A)-dependent snoRNA 3'-end processing"/>
    <property type="evidence" value="ECO:0007669"/>
    <property type="project" value="TreeGrafter"/>
</dbReference>
<gene>
    <name evidence="2" type="ORF">Sangu_1998500</name>
</gene>
<dbReference type="GO" id="GO:0071038">
    <property type="term" value="P:TRAMP-dependent tRNA surveillance pathway"/>
    <property type="evidence" value="ECO:0007669"/>
    <property type="project" value="TreeGrafter"/>
</dbReference>
<dbReference type="GO" id="GO:0071035">
    <property type="term" value="P:nuclear polyadenylation-dependent rRNA catabolic process"/>
    <property type="evidence" value="ECO:0007669"/>
    <property type="project" value="TreeGrafter"/>
</dbReference>
<reference evidence="2" key="1">
    <citation type="submission" date="2020-06" db="EMBL/GenBank/DDBJ databases">
        <authorList>
            <person name="Li T."/>
            <person name="Hu X."/>
            <person name="Zhang T."/>
            <person name="Song X."/>
            <person name="Zhang H."/>
            <person name="Dai N."/>
            <person name="Sheng W."/>
            <person name="Hou X."/>
            <person name="Wei L."/>
        </authorList>
    </citation>
    <scope>NUCLEOTIDE SEQUENCE</scope>
    <source>
        <strain evidence="2">G01</strain>
        <tissue evidence="2">Leaf</tissue>
    </source>
</reference>
<dbReference type="GO" id="GO:0000177">
    <property type="term" value="C:cytoplasmic exosome (RNase complex)"/>
    <property type="evidence" value="ECO:0007669"/>
    <property type="project" value="TreeGrafter"/>
</dbReference>
<dbReference type="PANTHER" id="PTHR21321:SF1">
    <property type="entry name" value="EXOSOME COMPLEX COMPONENT RRP40"/>
    <property type="match status" value="1"/>
</dbReference>
<evidence type="ECO:0000313" key="2">
    <source>
        <dbReference type="EMBL" id="KAL0318423.1"/>
    </source>
</evidence>
<feature type="domain" description="Exosome complex exonuclease Rrp40 N-terminal" evidence="1">
    <location>
        <begin position="34"/>
        <end position="71"/>
    </location>
</feature>
<name>A0AAW2LHL2_9LAMI</name>
<dbReference type="AlphaFoldDB" id="A0AAW2LHL2"/>
<dbReference type="InterPro" id="IPR026699">
    <property type="entry name" value="Exosome_RNA_bind1/RRP40/RRP4"/>
</dbReference>
<dbReference type="Gene3D" id="2.40.50.100">
    <property type="match status" value="1"/>
</dbReference>
<dbReference type="PANTHER" id="PTHR21321">
    <property type="entry name" value="PNAS-3 RELATED"/>
    <property type="match status" value="1"/>
</dbReference>
<dbReference type="SUPFAM" id="SSF110324">
    <property type="entry name" value="Ribosomal L27 protein-like"/>
    <property type="match status" value="1"/>
</dbReference>
<organism evidence="2">
    <name type="scientific">Sesamum angustifolium</name>
    <dbReference type="NCBI Taxonomy" id="2727405"/>
    <lineage>
        <taxon>Eukaryota</taxon>
        <taxon>Viridiplantae</taxon>
        <taxon>Streptophyta</taxon>
        <taxon>Embryophyta</taxon>
        <taxon>Tracheophyta</taxon>
        <taxon>Spermatophyta</taxon>
        <taxon>Magnoliopsida</taxon>
        <taxon>eudicotyledons</taxon>
        <taxon>Gunneridae</taxon>
        <taxon>Pentapetalae</taxon>
        <taxon>asterids</taxon>
        <taxon>lamiids</taxon>
        <taxon>Lamiales</taxon>
        <taxon>Pedaliaceae</taxon>
        <taxon>Sesamum</taxon>
    </lineage>
</organism>
<accession>A0AAW2LHL2</accession>
<protein>
    <recommendedName>
        <fullName evidence="1">Exosome complex exonuclease Rrp40 N-terminal domain-containing protein</fullName>
    </recommendedName>
</protein>
<dbReference type="GO" id="GO:0034475">
    <property type="term" value="P:U4 snRNA 3'-end processing"/>
    <property type="evidence" value="ECO:0007669"/>
    <property type="project" value="TreeGrafter"/>
</dbReference>
<sequence length="176" mass="19878">MESKPSVSPSSFVDQQVFPGDVVLDLSKMTNQTIKLGGGLRQDGDVISVMKAGKLRFSKPNKYWVESSHKRRWDNVLGIVVDAKADVNATSPSIIVLVANTIMQTESLSPAQQKIKDQHSRDASCITDMYEREDDRNTYRHRVMKSDFNYKLSPILVPVRILIQIKNCKLQIILCL</sequence>
<dbReference type="GO" id="GO:0000467">
    <property type="term" value="P:exonucleolytic trimming to generate mature 3'-end of 5.8S rRNA from tricistronic rRNA transcript (SSU-rRNA, 5.8S rRNA, LSU-rRNA)"/>
    <property type="evidence" value="ECO:0007669"/>
    <property type="project" value="TreeGrafter"/>
</dbReference>
<comment type="caution">
    <text evidence="2">The sequence shown here is derived from an EMBL/GenBank/DDBJ whole genome shotgun (WGS) entry which is preliminary data.</text>
</comment>
<reference evidence="2" key="2">
    <citation type="journal article" date="2024" name="Plant">
        <title>Genomic evolution and insights into agronomic trait innovations of Sesamum species.</title>
        <authorList>
            <person name="Miao H."/>
            <person name="Wang L."/>
            <person name="Qu L."/>
            <person name="Liu H."/>
            <person name="Sun Y."/>
            <person name="Le M."/>
            <person name="Wang Q."/>
            <person name="Wei S."/>
            <person name="Zheng Y."/>
            <person name="Lin W."/>
            <person name="Duan Y."/>
            <person name="Cao H."/>
            <person name="Xiong S."/>
            <person name="Wang X."/>
            <person name="Wei L."/>
            <person name="Li C."/>
            <person name="Ma Q."/>
            <person name="Ju M."/>
            <person name="Zhao R."/>
            <person name="Li G."/>
            <person name="Mu C."/>
            <person name="Tian Q."/>
            <person name="Mei H."/>
            <person name="Zhang T."/>
            <person name="Gao T."/>
            <person name="Zhang H."/>
        </authorList>
    </citation>
    <scope>NUCLEOTIDE SEQUENCE</scope>
    <source>
        <strain evidence="2">G01</strain>
    </source>
</reference>
<dbReference type="EMBL" id="JACGWK010000013">
    <property type="protein sequence ID" value="KAL0318423.1"/>
    <property type="molecule type" value="Genomic_DNA"/>
</dbReference>
<dbReference type="GO" id="GO:0003723">
    <property type="term" value="F:RNA binding"/>
    <property type="evidence" value="ECO:0007669"/>
    <property type="project" value="InterPro"/>
</dbReference>